<feature type="domain" description="Bacterial virulence" evidence="3">
    <location>
        <begin position="156"/>
        <end position="193"/>
    </location>
</feature>
<gene>
    <name evidence="4" type="ORF">LMG29739_02775</name>
</gene>
<keyword evidence="2" id="KW-0472">Membrane</keyword>
<keyword evidence="2" id="KW-0812">Transmembrane</keyword>
<keyword evidence="5" id="KW-1185">Reference proteome</keyword>
<feature type="transmembrane region" description="Helical" evidence="2">
    <location>
        <begin position="100"/>
        <end position="121"/>
    </location>
</feature>
<proteinExistence type="predicted"/>
<evidence type="ECO:0000313" key="5">
    <source>
        <dbReference type="Proteomes" id="UP000494329"/>
    </source>
</evidence>
<dbReference type="EMBL" id="CADIKF010000019">
    <property type="protein sequence ID" value="CAB3757770.1"/>
    <property type="molecule type" value="Genomic_DNA"/>
</dbReference>
<accession>A0A6J5DTY7</accession>
<feature type="transmembrane region" description="Helical" evidence="2">
    <location>
        <begin position="71"/>
        <end position="88"/>
    </location>
</feature>
<evidence type="ECO:0000313" key="4">
    <source>
        <dbReference type="EMBL" id="CAB3757770.1"/>
    </source>
</evidence>
<protein>
    <recommendedName>
        <fullName evidence="3">Bacterial virulence domain-containing protein</fullName>
    </recommendedName>
</protein>
<evidence type="ECO:0000259" key="3">
    <source>
        <dbReference type="Pfam" id="PF06057"/>
    </source>
</evidence>
<feature type="domain" description="Bacterial virulence" evidence="3">
    <location>
        <begin position="370"/>
        <end position="560"/>
    </location>
</feature>
<dbReference type="InterPro" id="IPR029058">
    <property type="entry name" value="AB_hydrolase_fold"/>
</dbReference>
<name>A0A6J5DTY7_9BURK</name>
<feature type="compositionally biased region" description="Low complexity" evidence="1">
    <location>
        <begin position="296"/>
        <end position="312"/>
    </location>
</feature>
<dbReference type="Proteomes" id="UP000494329">
    <property type="component" value="Unassembled WGS sequence"/>
</dbReference>
<dbReference type="SUPFAM" id="SSF53474">
    <property type="entry name" value="alpha/beta-Hydrolases"/>
    <property type="match status" value="2"/>
</dbReference>
<organism evidence="4 5">
    <name type="scientific">Paraburkholderia solisilvae</name>
    <dbReference type="NCBI Taxonomy" id="624376"/>
    <lineage>
        <taxon>Bacteria</taxon>
        <taxon>Pseudomonadati</taxon>
        <taxon>Pseudomonadota</taxon>
        <taxon>Betaproteobacteria</taxon>
        <taxon>Burkholderiales</taxon>
        <taxon>Burkholderiaceae</taxon>
        <taxon>Paraburkholderia</taxon>
    </lineage>
</organism>
<dbReference type="Gene3D" id="3.40.50.1820">
    <property type="entry name" value="alpha/beta hydrolase"/>
    <property type="match status" value="1"/>
</dbReference>
<feature type="transmembrane region" description="Helical" evidence="2">
    <location>
        <begin position="41"/>
        <end position="59"/>
    </location>
</feature>
<feature type="region of interest" description="Disordered" evidence="1">
    <location>
        <begin position="290"/>
        <end position="312"/>
    </location>
</feature>
<dbReference type="Pfam" id="PF06057">
    <property type="entry name" value="VirJ"/>
    <property type="match status" value="2"/>
</dbReference>
<dbReference type="AlphaFoldDB" id="A0A6J5DTY7"/>
<reference evidence="4 5" key="1">
    <citation type="submission" date="2020-04" db="EMBL/GenBank/DDBJ databases">
        <authorList>
            <person name="De Canck E."/>
        </authorList>
    </citation>
    <scope>NUCLEOTIDE SEQUENCE [LARGE SCALE GENOMIC DNA]</scope>
    <source>
        <strain evidence="4 5">LMG 29739</strain>
    </source>
</reference>
<evidence type="ECO:0000256" key="2">
    <source>
        <dbReference type="SAM" id="Phobius"/>
    </source>
</evidence>
<dbReference type="InterPro" id="IPR010333">
    <property type="entry name" value="VirJ"/>
</dbReference>
<evidence type="ECO:0000256" key="1">
    <source>
        <dbReference type="SAM" id="MobiDB-lite"/>
    </source>
</evidence>
<sequence length="568" mass="59584">MRAAVVTHVVRCWNGAVEVACRCGAAVTVTLAHCMAARRRVARQAGFAHISLAALAPIRPLARRIAASGHAAHHAGFALAFAALAPIGPLARRVAARRRLALRACMALLSLVALVPVGPLVSYAHAETTVATVATVAGGRYGDVTVTKPAGEMRGFVVLFSEAGGWAASDQQAADALAHDGAFVVGVDTSRYAARLATATRENCHKLYSDAEEIGHQLERQVQSSRYFSPIMAGTGEGALLAERTLAQAPANTIAGAVSLDAGQTLDPRFAPCPADPTLSRGTGLPGFLAQGATRANGNAGSSSDGASSIPAAAPANAHASAAHRTFSAGMTKAARLAALAGPYLRADTSHEEDVSDLPLIELPAAQPTDMLAIVISGDGGWRDLDKTIAESLQKQGVSVVGWDALRYFWSEKTPAQTSHDLARVLKTYGSRWHARTIALVGYSFGADVLPFAYNRLPDALRAKVSFVSLLGFAPDADFQIRVTGWLGMPASDNALPVQPELAKLPPAIIQCVYGEGEKDTLCPSLTKTGIELVRTPGDHHFGGRYDELAKHIVESWKKQAALLAVRG</sequence>
<keyword evidence="2" id="KW-1133">Transmembrane helix</keyword>